<dbReference type="GO" id="GO:0030170">
    <property type="term" value="F:pyridoxal phosphate binding"/>
    <property type="evidence" value="ECO:0007669"/>
    <property type="project" value="InterPro"/>
</dbReference>
<organism evidence="2 3">
    <name type="scientific">Hahella chejuensis (strain KCTC 2396)</name>
    <dbReference type="NCBI Taxonomy" id="349521"/>
    <lineage>
        <taxon>Bacteria</taxon>
        <taxon>Pseudomonadati</taxon>
        <taxon>Pseudomonadota</taxon>
        <taxon>Gammaproteobacteria</taxon>
        <taxon>Oceanospirillales</taxon>
        <taxon>Hahellaceae</taxon>
        <taxon>Hahella</taxon>
    </lineage>
</organism>
<name>Q2SPT8_HAHCH</name>
<reference evidence="2 3" key="1">
    <citation type="journal article" date="2005" name="Nucleic Acids Res.">
        <title>Genomic blueprint of Hahella chejuensis, a marine microbe producing an algicidal agent.</title>
        <authorList>
            <person name="Jeong H."/>
            <person name="Yim J.H."/>
            <person name="Lee C."/>
            <person name="Choi S.-H."/>
            <person name="Park Y.K."/>
            <person name="Yoon S.H."/>
            <person name="Hur C.-G."/>
            <person name="Kang H.-Y."/>
            <person name="Kim D."/>
            <person name="Lee H.H."/>
            <person name="Park K.H."/>
            <person name="Park S.-H."/>
            <person name="Park H.-S."/>
            <person name="Lee H.K."/>
            <person name="Oh T.K."/>
            <person name="Kim J.F."/>
        </authorList>
    </citation>
    <scope>NUCLEOTIDE SEQUENCE [LARGE SCALE GENOMIC DNA]</scope>
    <source>
        <strain evidence="2 3">KCTC 2396</strain>
    </source>
</reference>
<dbReference type="PROSITE" id="PS51340">
    <property type="entry name" value="MOSC"/>
    <property type="match status" value="1"/>
</dbReference>
<feature type="domain" description="MOSC" evidence="1">
    <location>
        <begin position="93"/>
        <end position="234"/>
    </location>
</feature>
<dbReference type="Gene3D" id="2.40.33.20">
    <property type="entry name" value="PK beta-barrel domain-like"/>
    <property type="match status" value="1"/>
</dbReference>
<dbReference type="Proteomes" id="UP000000238">
    <property type="component" value="Chromosome"/>
</dbReference>
<accession>Q2SPT8</accession>
<evidence type="ECO:0000313" key="3">
    <source>
        <dbReference type="Proteomes" id="UP000000238"/>
    </source>
</evidence>
<dbReference type="RefSeq" id="WP_011394413.1">
    <property type="nucleotide sequence ID" value="NC_007645.1"/>
</dbReference>
<dbReference type="GO" id="GO:0003824">
    <property type="term" value="F:catalytic activity"/>
    <property type="evidence" value="ECO:0007669"/>
    <property type="project" value="InterPro"/>
</dbReference>
<dbReference type="AlphaFoldDB" id="Q2SPT8"/>
<dbReference type="InterPro" id="IPR011037">
    <property type="entry name" value="Pyrv_Knase-like_insert_dom_sf"/>
</dbReference>
<dbReference type="SUPFAM" id="SSF141673">
    <property type="entry name" value="MOSC N-terminal domain-like"/>
    <property type="match status" value="1"/>
</dbReference>
<dbReference type="eggNOG" id="COG3217">
    <property type="taxonomic scope" value="Bacteria"/>
</dbReference>
<dbReference type="SUPFAM" id="SSF50800">
    <property type="entry name" value="PK beta-barrel domain-like"/>
    <property type="match status" value="1"/>
</dbReference>
<evidence type="ECO:0000313" key="2">
    <source>
        <dbReference type="EMBL" id="ABC27336.1"/>
    </source>
</evidence>
<dbReference type="OrthoDB" id="581532at2"/>
<sequence>MQSIGTASSLWRYPVKSLLGEKLDALALDGRGVVGDRIFAVRNAAGKFGSGKNTRRFARMEGLLTMSASWDAGSVSLRLADGRVMSNDHPDLNQALSSVLDQEVELVREAAVSHLDAGPVHLISTSALNWLRGLLPESFIDERRFRPNIILSTSGVGVIEHDWLGKTLSFAGGLRLHITGLTERCVMTGMRQSDLPDDLMITRTIGELMQFNFGVYAQVMEPGILRQGEHAFLE</sequence>
<keyword evidence="3" id="KW-1185">Reference proteome</keyword>
<protein>
    <submittedName>
        <fullName evidence="2">Uncharacterized Fe-S protein</fullName>
    </submittedName>
</protein>
<dbReference type="HOGENOM" id="CLU_028286_4_0_6"/>
<dbReference type="InterPro" id="IPR005303">
    <property type="entry name" value="MOCOS_middle"/>
</dbReference>
<dbReference type="STRING" id="349521.HCH_00426"/>
<gene>
    <name evidence="2" type="ordered locus">HCH_00426</name>
</gene>
<dbReference type="Pfam" id="PF03473">
    <property type="entry name" value="MOSC"/>
    <property type="match status" value="1"/>
</dbReference>
<dbReference type="KEGG" id="hch:HCH_00426"/>
<dbReference type="InterPro" id="IPR005302">
    <property type="entry name" value="MoCF_Sase_C"/>
</dbReference>
<dbReference type="EMBL" id="CP000155">
    <property type="protein sequence ID" value="ABC27336.1"/>
    <property type="molecule type" value="Genomic_DNA"/>
</dbReference>
<dbReference type="GO" id="GO:0030151">
    <property type="term" value="F:molybdenum ion binding"/>
    <property type="evidence" value="ECO:0007669"/>
    <property type="project" value="InterPro"/>
</dbReference>
<dbReference type="Pfam" id="PF03476">
    <property type="entry name" value="MOSC_N"/>
    <property type="match status" value="1"/>
</dbReference>
<proteinExistence type="predicted"/>
<evidence type="ECO:0000259" key="1">
    <source>
        <dbReference type="PROSITE" id="PS51340"/>
    </source>
</evidence>